<sequence>MQEKLALAALSAGPGAARMRAWRLHAYGAARDLQLEAARVPALRAPSDVLVRVRAASLNPIDVAMLAGYGARALNVLRALEGAAEGVEFPLVPGRDFVGHVERAGPDSRLRPGQRVWGVLPPHRQGCHADFVVVKDEWAGPAPAALSDAEAAGALYAALTACAALRAAGLGAAGPGAAGRAPRVLLLGLGGVGQAALQLLVARGAHVLVGAAADVAPLATRLGAAGLLDRHAADYERQLEEAGPYDAVLDCAGLGGEEATARRWRFSRYVTLTSPLLRSMEARGVAAGAACAAATLLAQNARAATSPAPGPQPGPQPSSLPPQVRWAFFSPSATDIEQLRRLTERGQFGVCVERVFPWWEGAEAYERAQRGAARGKLVLDFTAEAEGGSQPATDS</sequence>
<evidence type="ECO:0000259" key="2">
    <source>
        <dbReference type="SMART" id="SM00829"/>
    </source>
</evidence>
<dbReference type="GO" id="GO:0005739">
    <property type="term" value="C:mitochondrion"/>
    <property type="evidence" value="ECO:0007669"/>
    <property type="project" value="TreeGrafter"/>
</dbReference>
<gene>
    <name evidence="3" type="ORF">SPLIT_LOCUS4291</name>
</gene>
<dbReference type="GO" id="GO:0016491">
    <property type="term" value="F:oxidoreductase activity"/>
    <property type="evidence" value="ECO:0007669"/>
    <property type="project" value="InterPro"/>
</dbReference>
<dbReference type="SUPFAM" id="SSF50129">
    <property type="entry name" value="GroES-like"/>
    <property type="match status" value="1"/>
</dbReference>
<dbReference type="PANTHER" id="PTHR11695:SF294">
    <property type="entry name" value="RETICULON-4-INTERACTING PROTEIN 1, MITOCHONDRIAL"/>
    <property type="match status" value="1"/>
</dbReference>
<dbReference type="InterPro" id="IPR011032">
    <property type="entry name" value="GroES-like_sf"/>
</dbReference>
<dbReference type="InterPro" id="IPR050700">
    <property type="entry name" value="YIM1/Zinc_Alcohol_DH_Fams"/>
</dbReference>
<dbReference type="SMART" id="SM00829">
    <property type="entry name" value="PKS_ER"/>
    <property type="match status" value="1"/>
</dbReference>
<dbReference type="InterPro" id="IPR020843">
    <property type="entry name" value="ER"/>
</dbReference>
<feature type="region of interest" description="Disordered" evidence="1">
    <location>
        <begin position="303"/>
        <end position="323"/>
    </location>
</feature>
<evidence type="ECO:0000256" key="1">
    <source>
        <dbReference type="SAM" id="MobiDB-lite"/>
    </source>
</evidence>
<dbReference type="Gene3D" id="3.40.50.720">
    <property type="entry name" value="NAD(P)-binding Rossmann-like Domain"/>
    <property type="match status" value="1"/>
</dbReference>
<dbReference type="SUPFAM" id="SSF51735">
    <property type="entry name" value="NAD(P)-binding Rossmann-fold domains"/>
    <property type="match status" value="1"/>
</dbReference>
<name>A0A9P0N3W5_SPOLI</name>
<organism evidence="3 4">
    <name type="scientific">Spodoptera littoralis</name>
    <name type="common">Egyptian cotton leafworm</name>
    <dbReference type="NCBI Taxonomy" id="7109"/>
    <lineage>
        <taxon>Eukaryota</taxon>
        <taxon>Metazoa</taxon>
        <taxon>Ecdysozoa</taxon>
        <taxon>Arthropoda</taxon>
        <taxon>Hexapoda</taxon>
        <taxon>Insecta</taxon>
        <taxon>Pterygota</taxon>
        <taxon>Neoptera</taxon>
        <taxon>Endopterygota</taxon>
        <taxon>Lepidoptera</taxon>
        <taxon>Glossata</taxon>
        <taxon>Ditrysia</taxon>
        <taxon>Noctuoidea</taxon>
        <taxon>Noctuidae</taxon>
        <taxon>Amphipyrinae</taxon>
        <taxon>Spodoptera</taxon>
    </lineage>
</organism>
<dbReference type="Pfam" id="PF08240">
    <property type="entry name" value="ADH_N"/>
    <property type="match status" value="1"/>
</dbReference>
<dbReference type="AlphaFoldDB" id="A0A9P0N3W5"/>
<protein>
    <recommendedName>
        <fullName evidence="2">Enoyl reductase (ER) domain-containing protein</fullName>
    </recommendedName>
</protein>
<reference evidence="3" key="1">
    <citation type="submission" date="2022-02" db="EMBL/GenBank/DDBJ databases">
        <authorList>
            <person name="King R."/>
        </authorList>
    </citation>
    <scope>NUCLEOTIDE SEQUENCE</scope>
</reference>
<dbReference type="PANTHER" id="PTHR11695">
    <property type="entry name" value="ALCOHOL DEHYDROGENASE RELATED"/>
    <property type="match status" value="1"/>
</dbReference>
<proteinExistence type="predicted"/>
<feature type="compositionally biased region" description="Pro residues" evidence="1">
    <location>
        <begin position="308"/>
        <end position="320"/>
    </location>
</feature>
<feature type="domain" description="Enoyl reductase (ER)" evidence="2">
    <location>
        <begin position="28"/>
        <end position="379"/>
    </location>
</feature>
<accession>A0A9P0N3W5</accession>
<dbReference type="Pfam" id="PF13602">
    <property type="entry name" value="ADH_zinc_N_2"/>
    <property type="match status" value="1"/>
</dbReference>
<dbReference type="Proteomes" id="UP001153321">
    <property type="component" value="Chromosome 18"/>
</dbReference>
<dbReference type="InterPro" id="IPR036291">
    <property type="entry name" value="NAD(P)-bd_dom_sf"/>
</dbReference>
<dbReference type="Gene3D" id="3.90.180.10">
    <property type="entry name" value="Medium-chain alcohol dehydrogenases, catalytic domain"/>
    <property type="match status" value="1"/>
</dbReference>
<dbReference type="EMBL" id="LR824549">
    <property type="protein sequence ID" value="CAH1638933.1"/>
    <property type="molecule type" value="Genomic_DNA"/>
</dbReference>
<dbReference type="InterPro" id="IPR013154">
    <property type="entry name" value="ADH-like_N"/>
</dbReference>
<evidence type="ECO:0000313" key="3">
    <source>
        <dbReference type="EMBL" id="CAH1638933.1"/>
    </source>
</evidence>
<evidence type="ECO:0000313" key="4">
    <source>
        <dbReference type="Proteomes" id="UP001153321"/>
    </source>
</evidence>
<keyword evidence="4" id="KW-1185">Reference proteome</keyword>